<organism evidence="5 6">
    <name type="scientific">Candidatus Acididesulfobacter diazotrophicus</name>
    <dbReference type="NCBI Taxonomy" id="2597226"/>
    <lineage>
        <taxon>Bacteria</taxon>
        <taxon>Deltaproteobacteria</taxon>
        <taxon>Candidatus Acidulodesulfobacterales</taxon>
        <taxon>Candidatus Acididesulfobacter</taxon>
    </lineage>
</organism>
<dbReference type="UniPathway" id="UPA00241">
    <property type="reaction ID" value="UER00356"/>
</dbReference>
<keyword evidence="3 5" id="KW-0418">Kinase</keyword>
<dbReference type="PANTHER" id="PTHR10695">
    <property type="entry name" value="DEPHOSPHO-COA KINASE-RELATED"/>
    <property type="match status" value="1"/>
</dbReference>
<feature type="binding site" evidence="3">
    <location>
        <begin position="14"/>
        <end position="19"/>
    </location>
    <ligand>
        <name>ATP</name>
        <dbReference type="ChEBI" id="CHEBI:30616"/>
    </ligand>
</feature>
<comment type="function">
    <text evidence="3">Catalyzes the phosphorylation of the 3'-hydroxyl group of dephosphocoenzyme A to form coenzyme A.</text>
</comment>
<keyword evidence="3 5" id="KW-0808">Transferase</keyword>
<dbReference type="SUPFAM" id="SSF52540">
    <property type="entry name" value="P-loop containing nucleoside triphosphate hydrolases"/>
    <property type="match status" value="1"/>
</dbReference>
<name>A0A519BMD1_9DELT</name>
<reference evidence="5 6" key="1">
    <citation type="journal article" date="2019" name="ISME J.">
        <title>Insights into ecological role of a new deltaproteobacterial order Candidatus Acidulodesulfobacterales by metagenomics and metatranscriptomics.</title>
        <authorList>
            <person name="Tan S."/>
            <person name="Liu J."/>
            <person name="Fang Y."/>
            <person name="Hedlund B.P."/>
            <person name="Lian Z.H."/>
            <person name="Huang L.Y."/>
            <person name="Li J.T."/>
            <person name="Huang L.N."/>
            <person name="Li W.J."/>
            <person name="Jiang H.C."/>
            <person name="Dong H.L."/>
            <person name="Shu W.S."/>
        </authorList>
    </citation>
    <scope>NUCLEOTIDE SEQUENCE [LARGE SCALE GENOMIC DNA]</scope>
    <source>
        <strain evidence="5">AP1</strain>
    </source>
</reference>
<dbReference type="InterPro" id="IPR027417">
    <property type="entry name" value="P-loop_NTPase"/>
</dbReference>
<dbReference type="InterPro" id="IPR001977">
    <property type="entry name" value="Depp_CoAkinase"/>
</dbReference>
<dbReference type="Proteomes" id="UP000319296">
    <property type="component" value="Unassembled WGS sequence"/>
</dbReference>
<gene>
    <name evidence="3" type="primary">coaE</name>
    <name evidence="5" type="ORF">EVG15_06050</name>
</gene>
<dbReference type="HAMAP" id="MF_00376">
    <property type="entry name" value="Dephospho_CoA_kinase"/>
    <property type="match status" value="1"/>
</dbReference>
<evidence type="ECO:0000313" key="6">
    <source>
        <dbReference type="Proteomes" id="UP000319296"/>
    </source>
</evidence>
<evidence type="ECO:0000313" key="5">
    <source>
        <dbReference type="EMBL" id="RZD18438.1"/>
    </source>
</evidence>
<comment type="subcellular location">
    <subcellularLocation>
        <location evidence="3">Cytoplasm</location>
    </subcellularLocation>
</comment>
<dbReference type="AlphaFoldDB" id="A0A519BMD1"/>
<accession>A0A519BMD1</accession>
<dbReference type="Gene3D" id="3.40.50.300">
    <property type="entry name" value="P-loop containing nucleotide triphosphate hydrolases"/>
    <property type="match status" value="1"/>
</dbReference>
<proteinExistence type="inferred from homology"/>
<dbReference type="GO" id="GO:0005737">
    <property type="term" value="C:cytoplasm"/>
    <property type="evidence" value="ECO:0007669"/>
    <property type="project" value="UniProtKB-SubCell"/>
</dbReference>
<dbReference type="GO" id="GO:0015937">
    <property type="term" value="P:coenzyme A biosynthetic process"/>
    <property type="evidence" value="ECO:0007669"/>
    <property type="project" value="UniProtKB-UniRule"/>
</dbReference>
<dbReference type="Pfam" id="PF01121">
    <property type="entry name" value="CoaE"/>
    <property type="match status" value="1"/>
</dbReference>
<dbReference type="EC" id="2.7.1.24" evidence="3 4"/>
<dbReference type="NCBIfam" id="TIGR00152">
    <property type="entry name" value="dephospho-CoA kinase"/>
    <property type="match status" value="1"/>
</dbReference>
<dbReference type="CDD" id="cd02022">
    <property type="entry name" value="DPCK"/>
    <property type="match status" value="1"/>
</dbReference>
<evidence type="ECO:0000256" key="1">
    <source>
        <dbReference type="ARBA" id="ARBA00022741"/>
    </source>
</evidence>
<comment type="caution">
    <text evidence="5">The sequence shown here is derived from an EMBL/GenBank/DDBJ whole genome shotgun (WGS) entry which is preliminary data.</text>
</comment>
<keyword evidence="3" id="KW-0173">Coenzyme A biosynthesis</keyword>
<dbReference type="EMBL" id="SGBB01000009">
    <property type="protein sequence ID" value="RZD18438.1"/>
    <property type="molecule type" value="Genomic_DNA"/>
</dbReference>
<comment type="similarity">
    <text evidence="3">Belongs to the CoaE family.</text>
</comment>
<keyword evidence="1 3" id="KW-0547">Nucleotide-binding</keyword>
<dbReference type="PROSITE" id="PS51219">
    <property type="entry name" value="DPCK"/>
    <property type="match status" value="1"/>
</dbReference>
<dbReference type="GO" id="GO:0004140">
    <property type="term" value="F:dephospho-CoA kinase activity"/>
    <property type="evidence" value="ECO:0007669"/>
    <property type="project" value="UniProtKB-UniRule"/>
</dbReference>
<protein>
    <recommendedName>
        <fullName evidence="3 4">Dephospho-CoA kinase</fullName>
        <ecNumber evidence="3 4">2.7.1.24</ecNumber>
    </recommendedName>
    <alternativeName>
        <fullName evidence="3">Dephosphocoenzyme A kinase</fullName>
    </alternativeName>
</protein>
<comment type="catalytic activity">
    <reaction evidence="3">
        <text>3'-dephospho-CoA + ATP = ADP + CoA + H(+)</text>
        <dbReference type="Rhea" id="RHEA:18245"/>
        <dbReference type="ChEBI" id="CHEBI:15378"/>
        <dbReference type="ChEBI" id="CHEBI:30616"/>
        <dbReference type="ChEBI" id="CHEBI:57287"/>
        <dbReference type="ChEBI" id="CHEBI:57328"/>
        <dbReference type="ChEBI" id="CHEBI:456216"/>
        <dbReference type="EC" id="2.7.1.24"/>
    </reaction>
</comment>
<keyword evidence="3" id="KW-0963">Cytoplasm</keyword>
<comment type="pathway">
    <text evidence="3">Cofactor biosynthesis; coenzyme A biosynthesis; CoA from (R)-pantothenate: step 5/5.</text>
</comment>
<sequence>MKKLLKIGLTGSICSGKTTVLSFLKEAGFLTINLDELSKSLLKKNTDEYKKTVDFFGKNILNKDEDINRKILAQIVFSDKIKKKILENIIYPALRKKTKEILDLNCNSKVAVIEGAVIFESGFYLEMDKIILVVCDYSKRLKRAILKFTYEDFVNRNKFQFKQPYKISKSHFIINNSYGLNFLNPQICLLLNFLNNINNTNN</sequence>
<evidence type="ECO:0000256" key="4">
    <source>
        <dbReference type="NCBIfam" id="TIGR00152"/>
    </source>
</evidence>
<keyword evidence="2 3" id="KW-0067">ATP-binding</keyword>
<evidence type="ECO:0000256" key="2">
    <source>
        <dbReference type="ARBA" id="ARBA00022840"/>
    </source>
</evidence>
<dbReference type="GO" id="GO:0005524">
    <property type="term" value="F:ATP binding"/>
    <property type="evidence" value="ECO:0007669"/>
    <property type="project" value="UniProtKB-UniRule"/>
</dbReference>
<dbReference type="PANTHER" id="PTHR10695:SF46">
    <property type="entry name" value="BIFUNCTIONAL COENZYME A SYNTHASE-RELATED"/>
    <property type="match status" value="1"/>
</dbReference>
<evidence type="ECO:0000256" key="3">
    <source>
        <dbReference type="HAMAP-Rule" id="MF_00376"/>
    </source>
</evidence>